<keyword evidence="3" id="KW-1185">Reference proteome</keyword>
<sequence length="615" mass="72061">MTTIFPCEDWRDAVVINTSQNLYLKPLACISISVQLPADMLKTAGKSVSTLEIMDKIKTAAKPDEIIGMKVLKSTLQYVRFEAHLDSRQQIAGVLHRLDRGILRLNGFPEPLKMRACESKLIYPSRHDWDTYFQQSKNMNELKPGERPDTVHISLLPCQWFMVPQSSGLETNCFKMKPSESMLRAVFEVFGPLRTVDVPMLDPYRPKMVSNPPNTFAFGQDGLFEAFVQYQEYVGFLKCMTAFRGMKLLYKEGNRAWTALVQVDFDRTRHQSERSLKFRRIARERLIQEEIDKERADKVRRELENLKHEESRRQQTEERLKEEEESARKRKAEEEARVVLEERKLVLVQRRLESLRLLDAVFERVKDKEARRQLKLEEEERNLRAKLLKKYQQVGQEQLEEQRERVRHMLQTSAVKLKSTVNVMSEPKIADKVAPVQAQTQENLLHVTDRANNGHFVRQDPLMNQPMSQRSIPVQPIDRRKEYDEQHVNQQNHHQRHSSFNRKRYPPQESFHSAPRQMQRGDWKRSRFDNGKANWVSQLDQELWDGPNVDNQRQNGRGGYRRGGRGGEFHARRTRDFPPTKERYTMKSESRFSAPSSSMSGENTMEPALAVERLT</sequence>
<dbReference type="CDD" id="cd12264">
    <property type="entry name" value="RRM_AKAP17A"/>
    <property type="match status" value="1"/>
</dbReference>
<evidence type="ECO:0000313" key="2">
    <source>
        <dbReference type="EMBL" id="EFX66480.1"/>
    </source>
</evidence>
<evidence type="ECO:0008006" key="4">
    <source>
        <dbReference type="Google" id="ProtNLM"/>
    </source>
</evidence>
<name>E9HP50_DAPPU</name>
<gene>
    <name evidence="2" type="ORF">DAPPUDRAFT_332164</name>
</gene>
<feature type="compositionally biased region" description="Basic and acidic residues" evidence="1">
    <location>
        <begin position="565"/>
        <end position="590"/>
    </location>
</feature>
<feature type="region of interest" description="Disordered" evidence="1">
    <location>
        <begin position="485"/>
        <end position="526"/>
    </location>
</feature>
<proteinExistence type="predicted"/>
<feature type="compositionally biased region" description="Polar residues" evidence="1">
    <location>
        <begin position="591"/>
        <end position="603"/>
    </location>
</feature>
<feature type="compositionally biased region" description="Basic residues" evidence="1">
    <location>
        <begin position="493"/>
        <end position="505"/>
    </location>
</feature>
<dbReference type="PANTHER" id="PTHR12484">
    <property type="entry name" value="B-LYMPHOCYTE ANTIGEN-RELATED"/>
    <property type="match status" value="1"/>
</dbReference>
<feature type="compositionally biased region" description="Basic and acidic residues" evidence="1">
    <location>
        <begin position="307"/>
        <end position="322"/>
    </location>
</feature>
<organism evidence="2 3">
    <name type="scientific">Daphnia pulex</name>
    <name type="common">Water flea</name>
    <dbReference type="NCBI Taxonomy" id="6669"/>
    <lineage>
        <taxon>Eukaryota</taxon>
        <taxon>Metazoa</taxon>
        <taxon>Ecdysozoa</taxon>
        <taxon>Arthropoda</taxon>
        <taxon>Crustacea</taxon>
        <taxon>Branchiopoda</taxon>
        <taxon>Diplostraca</taxon>
        <taxon>Cladocera</taxon>
        <taxon>Anomopoda</taxon>
        <taxon>Daphniidae</taxon>
        <taxon>Daphnia</taxon>
    </lineage>
</organism>
<dbReference type="OrthoDB" id="1918237at2759"/>
<dbReference type="FunCoup" id="E9HP50">
    <property type="interactions" value="22"/>
</dbReference>
<evidence type="ECO:0000313" key="3">
    <source>
        <dbReference type="Proteomes" id="UP000000305"/>
    </source>
</evidence>
<dbReference type="eggNOG" id="KOG2891">
    <property type="taxonomic scope" value="Eukaryota"/>
</dbReference>
<protein>
    <recommendedName>
        <fullName evidence="4">RRM domain-containing protein</fullName>
    </recommendedName>
</protein>
<dbReference type="Proteomes" id="UP000000305">
    <property type="component" value="Unassembled WGS sequence"/>
</dbReference>
<dbReference type="HOGENOM" id="CLU_011589_1_1_1"/>
<dbReference type="EMBL" id="GL732703">
    <property type="protein sequence ID" value="EFX66480.1"/>
    <property type="molecule type" value="Genomic_DNA"/>
</dbReference>
<dbReference type="KEGG" id="dpx:DAPPUDRAFT_332164"/>
<dbReference type="PANTHER" id="PTHR12484:SF4">
    <property type="entry name" value="A-KINASE ANCHOR PROTEIN 17A"/>
    <property type="match status" value="1"/>
</dbReference>
<dbReference type="InterPro" id="IPR056852">
    <property type="entry name" value="AK17A/B"/>
</dbReference>
<reference evidence="2 3" key="1">
    <citation type="journal article" date="2011" name="Science">
        <title>The ecoresponsive genome of Daphnia pulex.</title>
        <authorList>
            <person name="Colbourne J.K."/>
            <person name="Pfrender M.E."/>
            <person name="Gilbert D."/>
            <person name="Thomas W.K."/>
            <person name="Tucker A."/>
            <person name="Oakley T.H."/>
            <person name="Tokishita S."/>
            <person name="Aerts A."/>
            <person name="Arnold G.J."/>
            <person name="Basu M.K."/>
            <person name="Bauer D.J."/>
            <person name="Caceres C.E."/>
            <person name="Carmel L."/>
            <person name="Casola C."/>
            <person name="Choi J.H."/>
            <person name="Detter J.C."/>
            <person name="Dong Q."/>
            <person name="Dusheyko S."/>
            <person name="Eads B.D."/>
            <person name="Frohlich T."/>
            <person name="Geiler-Samerotte K.A."/>
            <person name="Gerlach D."/>
            <person name="Hatcher P."/>
            <person name="Jogdeo S."/>
            <person name="Krijgsveld J."/>
            <person name="Kriventseva E.V."/>
            <person name="Kultz D."/>
            <person name="Laforsch C."/>
            <person name="Lindquist E."/>
            <person name="Lopez J."/>
            <person name="Manak J.R."/>
            <person name="Muller J."/>
            <person name="Pangilinan J."/>
            <person name="Patwardhan R.P."/>
            <person name="Pitluck S."/>
            <person name="Pritham E.J."/>
            <person name="Rechtsteiner A."/>
            <person name="Rho M."/>
            <person name="Rogozin I.B."/>
            <person name="Sakarya O."/>
            <person name="Salamov A."/>
            <person name="Schaack S."/>
            <person name="Shapiro H."/>
            <person name="Shiga Y."/>
            <person name="Skalitzky C."/>
            <person name="Smith Z."/>
            <person name="Souvorov A."/>
            <person name="Sung W."/>
            <person name="Tang Z."/>
            <person name="Tsuchiya D."/>
            <person name="Tu H."/>
            <person name="Vos H."/>
            <person name="Wang M."/>
            <person name="Wolf Y.I."/>
            <person name="Yamagata H."/>
            <person name="Yamada T."/>
            <person name="Ye Y."/>
            <person name="Shaw J.R."/>
            <person name="Andrews J."/>
            <person name="Crease T.J."/>
            <person name="Tang H."/>
            <person name="Lucas S.M."/>
            <person name="Robertson H.M."/>
            <person name="Bork P."/>
            <person name="Koonin E.V."/>
            <person name="Zdobnov E.M."/>
            <person name="Grigoriev I.V."/>
            <person name="Lynch M."/>
            <person name="Boore J.L."/>
        </authorList>
    </citation>
    <scope>NUCLEOTIDE SEQUENCE [LARGE SCALE GENOMIC DNA]</scope>
</reference>
<feature type="region of interest" description="Disordered" evidence="1">
    <location>
        <begin position="307"/>
        <end position="327"/>
    </location>
</feature>
<dbReference type="STRING" id="6669.E9HP50"/>
<feature type="region of interest" description="Disordered" evidence="1">
    <location>
        <begin position="545"/>
        <end position="615"/>
    </location>
</feature>
<dbReference type="Pfam" id="PF25015">
    <property type="entry name" value="RBD_AKAP-17A"/>
    <property type="match status" value="1"/>
</dbReference>
<evidence type="ECO:0000256" key="1">
    <source>
        <dbReference type="SAM" id="MobiDB-lite"/>
    </source>
</evidence>
<dbReference type="InParanoid" id="E9HP50"/>
<dbReference type="AlphaFoldDB" id="E9HP50"/>
<dbReference type="OMA" id="ACESKLI"/>
<dbReference type="PhylomeDB" id="E9HP50"/>
<accession>E9HP50</accession>